<sequence length="303" mass="34667">MCASNCCLRQKPNTMSAECGKTKASAKRPDQKLSLRFASILKQATELSVKDKEYVTLRIEIILFKIDRQLLLQRKQLQWCCEDGTNTVRTHIDKMASVVLDFKKWFAENFRPSEMPKWSFDQYIKQRVSALNIQTNSKALKILDDMMELLPNKLVVEFTDCQPVCAYNQFITLKEFEVVVRHAGQCGYARGGPRKKPDSVRNVVQLQLRPRHLLEIEVKALTAGFLGLRTPALTVNDMMDPINLLGYNGAMLCCRILETTIVVRLWSKFEAEKVLQSLVAAKRAKTRVRSSSGKIQNLRLNRL</sequence>
<evidence type="ECO:0000313" key="1">
    <source>
        <dbReference type="EMBL" id="OQR76601.1"/>
    </source>
</evidence>
<protein>
    <submittedName>
        <fullName evidence="1">Uncharacterized protein</fullName>
    </submittedName>
</protein>
<comment type="caution">
    <text evidence="1">The sequence shown here is derived from an EMBL/GenBank/DDBJ whole genome shotgun (WGS) entry which is preliminary data.</text>
</comment>
<reference evidence="1 2" key="1">
    <citation type="journal article" date="2017" name="Gigascience">
        <title>Draft genome of the honey bee ectoparasitic mite, Tropilaelaps mercedesae, is shaped by the parasitic life history.</title>
        <authorList>
            <person name="Dong X."/>
            <person name="Armstrong S.D."/>
            <person name="Xia D."/>
            <person name="Makepeace B.L."/>
            <person name="Darby A.C."/>
            <person name="Kadowaki T."/>
        </authorList>
    </citation>
    <scope>NUCLEOTIDE SEQUENCE [LARGE SCALE GENOMIC DNA]</scope>
    <source>
        <strain evidence="1">Wuxi-XJTLU</strain>
    </source>
</reference>
<organism evidence="1 2">
    <name type="scientific">Tropilaelaps mercedesae</name>
    <dbReference type="NCBI Taxonomy" id="418985"/>
    <lineage>
        <taxon>Eukaryota</taxon>
        <taxon>Metazoa</taxon>
        <taxon>Ecdysozoa</taxon>
        <taxon>Arthropoda</taxon>
        <taxon>Chelicerata</taxon>
        <taxon>Arachnida</taxon>
        <taxon>Acari</taxon>
        <taxon>Parasitiformes</taxon>
        <taxon>Mesostigmata</taxon>
        <taxon>Gamasina</taxon>
        <taxon>Dermanyssoidea</taxon>
        <taxon>Laelapidae</taxon>
        <taxon>Tropilaelaps</taxon>
    </lineage>
</organism>
<keyword evidence="2" id="KW-1185">Reference proteome</keyword>
<dbReference type="AlphaFoldDB" id="A0A1V9XT31"/>
<name>A0A1V9XT31_9ACAR</name>
<dbReference type="InParanoid" id="A0A1V9XT31"/>
<dbReference type="EMBL" id="MNPL01004634">
    <property type="protein sequence ID" value="OQR76601.1"/>
    <property type="molecule type" value="Genomic_DNA"/>
</dbReference>
<dbReference type="Proteomes" id="UP000192247">
    <property type="component" value="Unassembled WGS sequence"/>
</dbReference>
<gene>
    <name evidence="1" type="ORF">BIW11_07677</name>
</gene>
<accession>A0A1V9XT31</accession>
<evidence type="ECO:0000313" key="2">
    <source>
        <dbReference type="Proteomes" id="UP000192247"/>
    </source>
</evidence>
<proteinExistence type="predicted"/>